<comment type="caution">
    <text evidence="1">The sequence shown here is derived from an EMBL/GenBank/DDBJ whole genome shotgun (WGS) entry which is preliminary data.</text>
</comment>
<evidence type="ECO:0008006" key="3">
    <source>
        <dbReference type="Google" id="ProtNLM"/>
    </source>
</evidence>
<evidence type="ECO:0000313" key="2">
    <source>
        <dbReference type="Proteomes" id="UP000309215"/>
    </source>
</evidence>
<dbReference type="Pfam" id="PF05936">
    <property type="entry name" value="T6SS_VasE"/>
    <property type="match status" value="2"/>
</dbReference>
<dbReference type="PANTHER" id="PTHR35566">
    <property type="entry name" value="BLR3599 PROTEIN"/>
    <property type="match status" value="1"/>
</dbReference>
<dbReference type="PANTHER" id="PTHR35566:SF1">
    <property type="entry name" value="TYPE VI SECRETION SYSTEM BASEPLATE COMPONENT TSSK1"/>
    <property type="match status" value="1"/>
</dbReference>
<dbReference type="EMBL" id="SSMQ01000033">
    <property type="protein sequence ID" value="TKD02763.1"/>
    <property type="molecule type" value="Genomic_DNA"/>
</dbReference>
<name>A0A4U1J683_9BACT</name>
<dbReference type="AlphaFoldDB" id="A0A4U1J683"/>
<evidence type="ECO:0000313" key="1">
    <source>
        <dbReference type="EMBL" id="TKD02763.1"/>
    </source>
</evidence>
<protein>
    <recommendedName>
        <fullName evidence="3">Type VI secretion system baseplate subunit TssK</fullName>
    </recommendedName>
</protein>
<sequence length="424" mass="45748">MAALARPKWRIGQVLLPTHFLGLEEALSAEAALRASLVGLPLTGIARLEWNGDDPKNGVLWVSGLTAVLPDGALVDVPGNARLSAPLDLKAVGRRRVEVFAHVLPPDDEASAEGALEPPSPKEIPRVLLRVVLSAEASIEGSIGRAELGHFELTTGGPFRLSTDFIPPLVRIGPTPYLAPRLTRLRGELAEIEGALDDLALEAVARGDSAAPLFRVRVEARKLGGLLGDMDRGVHLHPYPVYSALRNFALELGLLDERAAPFSAPPYDHHDVARIFGVVCDEISARARVPTPEEPAISFVSESGRLVAGDLPPEALGATELYVVVLKHRTADKLSLEGTVLSSPGRLRLVREHALRGMRLVSSPNPPFRHRFGGPVDFYRIVGAGSSAGDDAREWGAVLRERAICFLMPKELEGLQVLLSWRRS</sequence>
<reference evidence="1 2" key="1">
    <citation type="submission" date="2019-04" db="EMBL/GenBank/DDBJ databases">
        <authorList>
            <person name="Li Y."/>
            <person name="Wang J."/>
        </authorList>
    </citation>
    <scope>NUCLEOTIDE SEQUENCE [LARGE SCALE GENOMIC DNA]</scope>
    <source>
        <strain evidence="1 2">DSM 14668</strain>
    </source>
</reference>
<proteinExistence type="predicted"/>
<dbReference type="NCBIfam" id="TIGR03353">
    <property type="entry name" value="VI_chp_4"/>
    <property type="match status" value="1"/>
</dbReference>
<dbReference type="InterPro" id="IPR010263">
    <property type="entry name" value="T6SS_TssK"/>
</dbReference>
<keyword evidence="2" id="KW-1185">Reference proteome</keyword>
<organism evidence="1 2">
    <name type="scientific">Polyangium fumosum</name>
    <dbReference type="NCBI Taxonomy" id="889272"/>
    <lineage>
        <taxon>Bacteria</taxon>
        <taxon>Pseudomonadati</taxon>
        <taxon>Myxococcota</taxon>
        <taxon>Polyangia</taxon>
        <taxon>Polyangiales</taxon>
        <taxon>Polyangiaceae</taxon>
        <taxon>Polyangium</taxon>
    </lineage>
</organism>
<dbReference type="RefSeq" id="WP_136932169.1">
    <property type="nucleotide sequence ID" value="NZ_SSMQ01000033.1"/>
</dbReference>
<gene>
    <name evidence="1" type="ORF">E8A74_28105</name>
</gene>
<accession>A0A4U1J683</accession>
<dbReference type="Proteomes" id="UP000309215">
    <property type="component" value="Unassembled WGS sequence"/>
</dbReference>
<dbReference type="OrthoDB" id="9775333at2"/>